<organism evidence="1">
    <name type="scientific">Sesamum latifolium</name>
    <dbReference type="NCBI Taxonomy" id="2727402"/>
    <lineage>
        <taxon>Eukaryota</taxon>
        <taxon>Viridiplantae</taxon>
        <taxon>Streptophyta</taxon>
        <taxon>Embryophyta</taxon>
        <taxon>Tracheophyta</taxon>
        <taxon>Spermatophyta</taxon>
        <taxon>Magnoliopsida</taxon>
        <taxon>eudicotyledons</taxon>
        <taxon>Gunneridae</taxon>
        <taxon>Pentapetalae</taxon>
        <taxon>asterids</taxon>
        <taxon>lamiids</taxon>
        <taxon>Lamiales</taxon>
        <taxon>Pedaliaceae</taxon>
        <taxon>Sesamum</taxon>
    </lineage>
</organism>
<evidence type="ECO:0008006" key="2">
    <source>
        <dbReference type="Google" id="ProtNLM"/>
    </source>
</evidence>
<reference evidence="1" key="1">
    <citation type="submission" date="2020-06" db="EMBL/GenBank/DDBJ databases">
        <authorList>
            <person name="Li T."/>
            <person name="Hu X."/>
            <person name="Zhang T."/>
            <person name="Song X."/>
            <person name="Zhang H."/>
            <person name="Dai N."/>
            <person name="Sheng W."/>
            <person name="Hou X."/>
            <person name="Wei L."/>
        </authorList>
    </citation>
    <scope>NUCLEOTIDE SEQUENCE</scope>
    <source>
        <strain evidence="1">KEN1</strain>
        <tissue evidence="1">Leaf</tissue>
    </source>
</reference>
<accession>A0AAW2TQR3</accession>
<gene>
    <name evidence="1" type="ORF">Slati_3971700</name>
</gene>
<protein>
    <recommendedName>
        <fullName evidence="2">DUF4283 domain-containing protein</fullName>
    </recommendedName>
</protein>
<sequence>MDTEFGVMKARYTQVPIWVKLRHIPIELWTTDGLSTIASSIGRPLYPNAITKAGTRLDFARVCVMVDFNATLPKHCYDIFGRGW</sequence>
<reference evidence="1" key="2">
    <citation type="journal article" date="2024" name="Plant">
        <title>Genomic evolution and insights into agronomic trait innovations of Sesamum species.</title>
        <authorList>
            <person name="Miao H."/>
            <person name="Wang L."/>
            <person name="Qu L."/>
            <person name="Liu H."/>
            <person name="Sun Y."/>
            <person name="Le M."/>
            <person name="Wang Q."/>
            <person name="Wei S."/>
            <person name="Zheng Y."/>
            <person name="Lin W."/>
            <person name="Duan Y."/>
            <person name="Cao H."/>
            <person name="Xiong S."/>
            <person name="Wang X."/>
            <person name="Wei L."/>
            <person name="Li C."/>
            <person name="Ma Q."/>
            <person name="Ju M."/>
            <person name="Zhao R."/>
            <person name="Li G."/>
            <person name="Mu C."/>
            <person name="Tian Q."/>
            <person name="Mei H."/>
            <person name="Zhang T."/>
            <person name="Gao T."/>
            <person name="Zhang H."/>
        </authorList>
    </citation>
    <scope>NUCLEOTIDE SEQUENCE</scope>
    <source>
        <strain evidence="1">KEN1</strain>
    </source>
</reference>
<dbReference type="PANTHER" id="PTHR31286:SF180">
    <property type="entry name" value="OS10G0362600 PROTEIN"/>
    <property type="match status" value="1"/>
</dbReference>
<comment type="caution">
    <text evidence="1">The sequence shown here is derived from an EMBL/GenBank/DDBJ whole genome shotgun (WGS) entry which is preliminary data.</text>
</comment>
<dbReference type="InterPro" id="IPR040256">
    <property type="entry name" value="At4g02000-like"/>
</dbReference>
<dbReference type="PANTHER" id="PTHR31286">
    <property type="entry name" value="GLYCINE-RICH CELL WALL STRUCTURAL PROTEIN 1.8-LIKE"/>
    <property type="match status" value="1"/>
</dbReference>
<name>A0AAW2TQR3_9LAMI</name>
<dbReference type="AlphaFoldDB" id="A0AAW2TQR3"/>
<evidence type="ECO:0000313" key="1">
    <source>
        <dbReference type="EMBL" id="KAL0406578.1"/>
    </source>
</evidence>
<proteinExistence type="predicted"/>
<dbReference type="EMBL" id="JACGWN010000014">
    <property type="protein sequence ID" value="KAL0406578.1"/>
    <property type="molecule type" value="Genomic_DNA"/>
</dbReference>